<evidence type="ECO:0000313" key="2">
    <source>
        <dbReference type="Proteomes" id="UP001597062"/>
    </source>
</evidence>
<sequence>MITEYLHYKLKSCYDLNKSDLVYLTTLPNKVKIYKSLKSELSILDRIISVTIYVSFYDNELIAVTYNTSNENFNSLHQFINSFANNENELLFEDVLGGNSDLFCIQNDTAIHLDYKQNDRIDFKVAVPINNRKNKVFV</sequence>
<keyword evidence="2" id="KW-1185">Reference proteome</keyword>
<proteinExistence type="predicted"/>
<reference evidence="2" key="1">
    <citation type="journal article" date="2019" name="Int. J. Syst. Evol. Microbiol.">
        <title>The Global Catalogue of Microorganisms (GCM) 10K type strain sequencing project: providing services to taxonomists for standard genome sequencing and annotation.</title>
        <authorList>
            <consortium name="The Broad Institute Genomics Platform"/>
            <consortium name="The Broad Institute Genome Sequencing Center for Infectious Disease"/>
            <person name="Wu L."/>
            <person name="Ma J."/>
        </authorList>
    </citation>
    <scope>NUCLEOTIDE SEQUENCE [LARGE SCALE GENOMIC DNA]</scope>
    <source>
        <strain evidence="2">CCUG 60527</strain>
    </source>
</reference>
<dbReference type="RefSeq" id="WP_386108253.1">
    <property type="nucleotide sequence ID" value="NZ_JBHTJR010000051.1"/>
</dbReference>
<name>A0ABW3JTL3_9FLAO</name>
<evidence type="ECO:0000313" key="1">
    <source>
        <dbReference type="EMBL" id="MFD0993714.1"/>
    </source>
</evidence>
<comment type="caution">
    <text evidence="1">The sequence shown here is derived from an EMBL/GenBank/DDBJ whole genome shotgun (WGS) entry which is preliminary data.</text>
</comment>
<organism evidence="1 2">
    <name type="scientific">Tenacibaculum geojense</name>
    <dbReference type="NCBI Taxonomy" id="915352"/>
    <lineage>
        <taxon>Bacteria</taxon>
        <taxon>Pseudomonadati</taxon>
        <taxon>Bacteroidota</taxon>
        <taxon>Flavobacteriia</taxon>
        <taxon>Flavobacteriales</taxon>
        <taxon>Flavobacteriaceae</taxon>
        <taxon>Tenacibaculum</taxon>
    </lineage>
</organism>
<accession>A0ABW3JTL3</accession>
<protein>
    <submittedName>
        <fullName evidence="1">Uncharacterized protein</fullName>
    </submittedName>
</protein>
<gene>
    <name evidence="1" type="ORF">ACFQ1U_10905</name>
</gene>
<dbReference type="EMBL" id="JBHTJR010000051">
    <property type="protein sequence ID" value="MFD0993714.1"/>
    <property type="molecule type" value="Genomic_DNA"/>
</dbReference>
<dbReference type="Proteomes" id="UP001597062">
    <property type="component" value="Unassembled WGS sequence"/>
</dbReference>